<evidence type="ECO:0008006" key="3">
    <source>
        <dbReference type="Google" id="ProtNLM"/>
    </source>
</evidence>
<dbReference type="GO" id="GO:0003824">
    <property type="term" value="F:catalytic activity"/>
    <property type="evidence" value="ECO:0007669"/>
    <property type="project" value="InterPro"/>
</dbReference>
<accession>A0A0U1L5G3</accession>
<dbReference type="SUPFAM" id="SSF102114">
    <property type="entry name" value="Radical SAM enzymes"/>
    <property type="match status" value="1"/>
</dbReference>
<keyword evidence="2" id="KW-1185">Reference proteome</keyword>
<dbReference type="SFLD" id="SFLDS00029">
    <property type="entry name" value="Radical_SAM"/>
    <property type="match status" value="1"/>
</dbReference>
<dbReference type="GO" id="GO:0051536">
    <property type="term" value="F:iron-sulfur cluster binding"/>
    <property type="evidence" value="ECO:0007669"/>
    <property type="project" value="InterPro"/>
</dbReference>
<proteinExistence type="predicted"/>
<dbReference type="RefSeq" id="WP_037592107.1">
    <property type="nucleotide sequence ID" value="NZ_CTRP01000014.1"/>
</dbReference>
<dbReference type="Proteomes" id="UP000049855">
    <property type="component" value="Unassembled WGS sequence"/>
</dbReference>
<name>A0A0U1L5G3_9FIRM</name>
<gene>
    <name evidence="1" type="ORF">SpAn4DRAFT_0606</name>
</gene>
<dbReference type="InterPro" id="IPR058240">
    <property type="entry name" value="rSAM_sf"/>
</dbReference>
<protein>
    <recommendedName>
        <fullName evidence="3">Radical SAM domain protein</fullName>
    </recommendedName>
</protein>
<dbReference type="EMBL" id="CTRP01000014">
    <property type="protein sequence ID" value="CQR74144.1"/>
    <property type="molecule type" value="Genomic_DNA"/>
</dbReference>
<evidence type="ECO:0000313" key="2">
    <source>
        <dbReference type="Proteomes" id="UP000049855"/>
    </source>
</evidence>
<dbReference type="AlphaFoldDB" id="A0A0U1L5G3"/>
<evidence type="ECO:0000313" key="1">
    <source>
        <dbReference type="EMBL" id="CQR74144.1"/>
    </source>
</evidence>
<reference evidence="2" key="1">
    <citation type="submission" date="2015-03" db="EMBL/GenBank/DDBJ databases">
        <authorList>
            <person name="Nijsse Bart"/>
        </authorList>
    </citation>
    <scope>NUCLEOTIDE SEQUENCE [LARGE SCALE GENOMIC DNA]</scope>
</reference>
<organism evidence="1 2">
    <name type="scientific">Sporomusa ovata</name>
    <dbReference type="NCBI Taxonomy" id="2378"/>
    <lineage>
        <taxon>Bacteria</taxon>
        <taxon>Bacillati</taxon>
        <taxon>Bacillota</taxon>
        <taxon>Negativicutes</taxon>
        <taxon>Selenomonadales</taxon>
        <taxon>Sporomusaceae</taxon>
        <taxon>Sporomusa</taxon>
    </lineage>
</organism>
<dbReference type="InterPro" id="IPR007197">
    <property type="entry name" value="rSAM"/>
</dbReference>
<sequence>MNKVIRVFPHRNSFTPTDDMAFFEEPGLFIPDHDAVHVCCVFTWDIERCKKLQFQWQGRTDKSVLLDGPAFGNSGGEFIPGMYIRPGVTFTSRGCPNNCGFCFVPKREGKLRELSIQPGNIMNANNFLAESKSHRREAYDMLKKQKAIEFKGGLEAARLTDWDIEEMRGIKIRKLFFAADHDGAIPAIRKAAARLLAAGYKRDHLHCYVLIGDDMQKNEVRLLSVCEAGMMPFAQLYQPVERIEYSQEWKRFARLWSRPAFYMAKYNLRPGKAVG</sequence>